<sequence length="225" mass="23410">MSVTEDLTVRGLVLLCGRGAPVSGELDGFEVRTVADRPGKADVDPHLGDVDRIVVAGTDAALASVIVRLLRKDALSRVAVGFVPAAANSAVAARWGLPTGAAEALKVAAHGDPDPVPLIRDDSGGVLVGKGTVGPIRGVAYCDDEVALRGAAREIAVTPDPDGGTGLVARVTKGLLFKRPATFRGRAFQIGCVPAVPVLDGVPFPRQISKWTWYRHTADLRLARG</sequence>
<accession>A0ABN2S510</accession>
<evidence type="ECO:0000313" key="1">
    <source>
        <dbReference type="EMBL" id="GAA1980228.1"/>
    </source>
</evidence>
<proteinExistence type="predicted"/>
<dbReference type="Proteomes" id="UP001501116">
    <property type="component" value="Unassembled WGS sequence"/>
</dbReference>
<keyword evidence="2" id="KW-1185">Reference proteome</keyword>
<comment type="caution">
    <text evidence="1">The sequence shown here is derived from an EMBL/GenBank/DDBJ whole genome shotgun (WGS) entry which is preliminary data.</text>
</comment>
<organism evidence="1 2">
    <name type="scientific">Amycolatopsis minnesotensis</name>
    <dbReference type="NCBI Taxonomy" id="337894"/>
    <lineage>
        <taxon>Bacteria</taxon>
        <taxon>Bacillati</taxon>
        <taxon>Actinomycetota</taxon>
        <taxon>Actinomycetes</taxon>
        <taxon>Pseudonocardiales</taxon>
        <taxon>Pseudonocardiaceae</taxon>
        <taxon>Amycolatopsis</taxon>
    </lineage>
</organism>
<dbReference type="Gene3D" id="3.40.50.10330">
    <property type="entry name" value="Probable inorganic polyphosphate/atp-NAD kinase, domain 1"/>
    <property type="match status" value="1"/>
</dbReference>
<dbReference type="EMBL" id="BAAANN010000032">
    <property type="protein sequence ID" value="GAA1980228.1"/>
    <property type="molecule type" value="Genomic_DNA"/>
</dbReference>
<dbReference type="InterPro" id="IPR017438">
    <property type="entry name" value="ATP-NAD_kinase_N"/>
</dbReference>
<reference evidence="1 2" key="1">
    <citation type="journal article" date="2019" name="Int. J. Syst. Evol. Microbiol.">
        <title>The Global Catalogue of Microorganisms (GCM) 10K type strain sequencing project: providing services to taxonomists for standard genome sequencing and annotation.</title>
        <authorList>
            <consortium name="The Broad Institute Genomics Platform"/>
            <consortium name="The Broad Institute Genome Sequencing Center for Infectious Disease"/>
            <person name="Wu L."/>
            <person name="Ma J."/>
        </authorList>
    </citation>
    <scope>NUCLEOTIDE SEQUENCE [LARGE SCALE GENOMIC DNA]</scope>
    <source>
        <strain evidence="1 2">JCM 14545</strain>
    </source>
</reference>
<gene>
    <name evidence="1" type="ORF">GCM10009754_65990</name>
</gene>
<name>A0ABN2S510_9PSEU</name>
<evidence type="ECO:0008006" key="3">
    <source>
        <dbReference type="Google" id="ProtNLM"/>
    </source>
</evidence>
<evidence type="ECO:0000313" key="2">
    <source>
        <dbReference type="Proteomes" id="UP001501116"/>
    </source>
</evidence>
<protein>
    <recommendedName>
        <fullName evidence="3">DAGKc domain-containing protein</fullName>
    </recommendedName>
</protein>
<dbReference type="RefSeq" id="WP_344427975.1">
    <property type="nucleotide sequence ID" value="NZ_BAAANN010000032.1"/>
</dbReference>